<dbReference type="EMBL" id="CP026304">
    <property type="protein sequence ID" value="AVZ71018.1"/>
    <property type="molecule type" value="Genomic_DNA"/>
</dbReference>
<evidence type="ECO:0000313" key="1">
    <source>
        <dbReference type="EMBL" id="AVZ71018.1"/>
    </source>
</evidence>
<protein>
    <submittedName>
        <fullName evidence="1">Uncharacterized protein</fullName>
    </submittedName>
</protein>
<dbReference type="AlphaFoldDB" id="A0A2R4SVY6"/>
<evidence type="ECO:0000313" key="2">
    <source>
        <dbReference type="Proteomes" id="UP000244201"/>
    </source>
</evidence>
<dbReference type="Proteomes" id="UP000244201">
    <property type="component" value="Chromosome"/>
</dbReference>
<sequence>MDITQLSRAARAAVAPYESDGRSVVTLTTLTTNQPPGWLVYDTESVTARFCDGSQATIDLDRTPFAEALETYADQQAAIYGFLGALTLRLVPEPDGRPAVPLDARTALFVISIHARAAAHRPGLPVNAVLTLQDLAYETNDTARHGSHYRAGSLETPRALAVVEKYQRTAATYGLPIAREATAQFLRHTARLALRTIAYADRPFPDLIELPAGHFGTTPTWLTHRTTTRYADGTTRDDISYPPPALDAVLNALAALETPAAGDRLILDLTATPLENDPIPKGHSVYDTMPGEPFTADQLSHASAVLGADAYVVQLRSGGAWHLPNHDDQAALDQGQAACALRRLRDNPNLSTARFSRDTDGTVYGSNGKRAVRYIPTTLIPDYSDAHCPGCHTPYVTNGDGPCGS</sequence>
<keyword evidence="2" id="KW-1185">Reference proteome</keyword>
<dbReference type="OrthoDB" id="4338495at2"/>
<dbReference type="GeneID" id="55653844"/>
<reference evidence="1 2" key="1">
    <citation type="submission" date="2018-01" db="EMBL/GenBank/DDBJ databases">
        <title>Complete genome sequence of Streptomyces lunaelactis MM109T, a Ferroverdin A producer isolated from cave moonmilk deposits.</title>
        <authorList>
            <person name="Naome A."/>
            <person name="Martinet L."/>
            <person name="Maciejewska M."/>
            <person name="Anderssen S."/>
            <person name="Adam D."/>
            <person name="Tenconi E."/>
            <person name="Deflandre B."/>
            <person name="Arguelles-Arias A."/>
            <person name="Calusinska M."/>
            <person name="Copieters W."/>
            <person name="Karim L."/>
            <person name="Hanikenne M."/>
            <person name="Baurain D."/>
            <person name="van Wezel G."/>
            <person name="Smargiasso N."/>
            <person name="de Pauw E."/>
            <person name="Delfosse P."/>
            <person name="Rigali S."/>
        </authorList>
    </citation>
    <scope>NUCLEOTIDE SEQUENCE [LARGE SCALE GENOMIC DNA]</scope>
    <source>
        <strain evidence="1 2">MM109</strain>
    </source>
</reference>
<dbReference type="RefSeq" id="WP_108146713.1">
    <property type="nucleotide sequence ID" value="NZ_CP026304.1"/>
</dbReference>
<accession>A0A2R4SVY6</accession>
<proteinExistence type="predicted"/>
<gene>
    <name evidence="1" type="ORF">SLUN_00855</name>
</gene>
<organism evidence="1 2">
    <name type="scientific">Streptomyces lunaelactis</name>
    <dbReference type="NCBI Taxonomy" id="1535768"/>
    <lineage>
        <taxon>Bacteria</taxon>
        <taxon>Bacillati</taxon>
        <taxon>Actinomycetota</taxon>
        <taxon>Actinomycetes</taxon>
        <taxon>Kitasatosporales</taxon>
        <taxon>Streptomycetaceae</taxon>
        <taxon>Streptomyces</taxon>
    </lineage>
</organism>
<dbReference type="KEGG" id="slk:SLUN_00855"/>
<name>A0A2R4SVY6_9ACTN</name>